<dbReference type="STRING" id="1802525.A2975_01970"/>
<gene>
    <name evidence="1" type="ORF">A2975_01970</name>
</gene>
<sequence length="168" mass="18724">MITFILPGYSPSNRQWAEEVANKLQVTGEIRPIIWDHWDDSNAVFKPEEKVQMLIGIMAGGSANIIAKSIGTLVASLLISQIPKQITKVIYCGIPSGNFKNYQEVYTKAMTFLPADKILVLQNQADPLGSFEVTQAAIQQTNPKITVKSMPASDHNYPYFDEFQKFIG</sequence>
<protein>
    <recommendedName>
        <fullName evidence="3">Alpha/beta hydrolase</fullName>
    </recommendedName>
</protein>
<dbReference type="SUPFAM" id="SSF53474">
    <property type="entry name" value="alpha/beta-Hydrolases"/>
    <property type="match status" value="1"/>
</dbReference>
<proteinExistence type="predicted"/>
<organism evidence="1 2">
    <name type="scientific">Candidatus Woesebacteria bacterium RIFCSPLOWO2_01_FULL_44_14</name>
    <dbReference type="NCBI Taxonomy" id="1802525"/>
    <lineage>
        <taxon>Bacteria</taxon>
        <taxon>Candidatus Woeseibacteriota</taxon>
    </lineage>
</organism>
<evidence type="ECO:0008006" key="3">
    <source>
        <dbReference type="Google" id="ProtNLM"/>
    </source>
</evidence>
<dbReference type="EMBL" id="MGHL01000004">
    <property type="protein sequence ID" value="OGM70525.1"/>
    <property type="molecule type" value="Genomic_DNA"/>
</dbReference>
<dbReference type="Gene3D" id="3.40.50.1820">
    <property type="entry name" value="alpha/beta hydrolase"/>
    <property type="match status" value="1"/>
</dbReference>
<dbReference type="AlphaFoldDB" id="A0A1F8C4D2"/>
<reference evidence="1 2" key="1">
    <citation type="journal article" date="2016" name="Nat. Commun.">
        <title>Thousands of microbial genomes shed light on interconnected biogeochemical processes in an aquifer system.</title>
        <authorList>
            <person name="Anantharaman K."/>
            <person name="Brown C.T."/>
            <person name="Hug L.A."/>
            <person name="Sharon I."/>
            <person name="Castelle C.J."/>
            <person name="Probst A.J."/>
            <person name="Thomas B.C."/>
            <person name="Singh A."/>
            <person name="Wilkins M.J."/>
            <person name="Karaoz U."/>
            <person name="Brodie E.L."/>
            <person name="Williams K.H."/>
            <person name="Hubbard S.S."/>
            <person name="Banfield J.F."/>
        </authorList>
    </citation>
    <scope>NUCLEOTIDE SEQUENCE [LARGE SCALE GENOMIC DNA]</scope>
</reference>
<comment type="caution">
    <text evidence="1">The sequence shown here is derived from an EMBL/GenBank/DDBJ whole genome shotgun (WGS) entry which is preliminary data.</text>
</comment>
<dbReference type="Proteomes" id="UP000178429">
    <property type="component" value="Unassembled WGS sequence"/>
</dbReference>
<evidence type="ECO:0000313" key="1">
    <source>
        <dbReference type="EMBL" id="OGM70525.1"/>
    </source>
</evidence>
<name>A0A1F8C4D2_9BACT</name>
<evidence type="ECO:0000313" key="2">
    <source>
        <dbReference type="Proteomes" id="UP000178429"/>
    </source>
</evidence>
<accession>A0A1F8C4D2</accession>
<dbReference type="InterPro" id="IPR029058">
    <property type="entry name" value="AB_hydrolase_fold"/>
</dbReference>